<dbReference type="GO" id="GO:0045842">
    <property type="term" value="P:positive regulation of mitotic metaphase/anaphase transition"/>
    <property type="evidence" value="ECO:0007669"/>
    <property type="project" value="TreeGrafter"/>
</dbReference>
<dbReference type="PANTHER" id="PTHR12830">
    <property type="entry name" value="ANAPHASE-PROMOTING COMPLEX SUBUNIT 5"/>
    <property type="match status" value="1"/>
</dbReference>
<evidence type="ECO:0000259" key="11">
    <source>
        <dbReference type="Pfam" id="PF12862"/>
    </source>
</evidence>
<feature type="compositionally biased region" description="Polar residues" evidence="9">
    <location>
        <begin position="18"/>
        <end position="28"/>
    </location>
</feature>
<feature type="region of interest" description="Disordered" evidence="9">
    <location>
        <begin position="859"/>
        <end position="905"/>
    </location>
</feature>
<keyword evidence="5" id="KW-0833">Ubl conjugation pathway</keyword>
<evidence type="ECO:0000256" key="4">
    <source>
        <dbReference type="ARBA" id="ARBA00022776"/>
    </source>
</evidence>
<evidence type="ECO:0000256" key="9">
    <source>
        <dbReference type="SAM" id="MobiDB-lite"/>
    </source>
</evidence>
<dbReference type="InterPro" id="IPR006076">
    <property type="entry name" value="FAD-dep_OxRdtase"/>
</dbReference>
<dbReference type="GO" id="GO:0031145">
    <property type="term" value="P:anaphase-promoting complex-dependent catabolic process"/>
    <property type="evidence" value="ECO:0007669"/>
    <property type="project" value="TreeGrafter"/>
</dbReference>
<feature type="domain" description="FAD dependent oxidoreductase" evidence="10">
    <location>
        <begin position="1005"/>
        <end position="1347"/>
    </location>
</feature>
<dbReference type="SUPFAM" id="SSF48452">
    <property type="entry name" value="TPR-like"/>
    <property type="match status" value="2"/>
</dbReference>
<dbReference type="SUPFAM" id="SSF54373">
    <property type="entry name" value="FAD-linked reductases, C-terminal domain"/>
    <property type="match status" value="1"/>
</dbReference>
<comment type="similarity">
    <text evidence="1">Belongs to the APC5 family.</text>
</comment>
<evidence type="ECO:0000256" key="8">
    <source>
        <dbReference type="ARBA" id="ARBA00045696"/>
    </source>
</evidence>
<reference evidence="12" key="1">
    <citation type="submission" date="2021-07" db="EMBL/GenBank/DDBJ databases">
        <title>Draft genome of Mortierella alpina, strain LL118, isolated from an aspen leaf litter sample.</title>
        <authorList>
            <person name="Yang S."/>
            <person name="Vinatzer B.A."/>
        </authorList>
    </citation>
    <scope>NUCLEOTIDE SEQUENCE</scope>
    <source>
        <strain evidence="12">LL118</strain>
    </source>
</reference>
<dbReference type="InterPro" id="IPR026000">
    <property type="entry name" value="Apc5_dom"/>
</dbReference>
<dbReference type="GO" id="GO:0051301">
    <property type="term" value="P:cell division"/>
    <property type="evidence" value="ECO:0007669"/>
    <property type="project" value="UniProtKB-KW"/>
</dbReference>
<gene>
    <name evidence="12" type="ORF">KVV02_006429</name>
</gene>
<feature type="compositionally biased region" description="Acidic residues" evidence="9">
    <location>
        <begin position="943"/>
        <end position="956"/>
    </location>
</feature>
<feature type="compositionally biased region" description="Low complexity" evidence="9">
    <location>
        <begin position="31"/>
        <end position="46"/>
    </location>
</feature>
<feature type="region of interest" description="Disordered" evidence="9">
    <location>
        <begin position="1"/>
        <end position="47"/>
    </location>
</feature>
<dbReference type="GO" id="GO:0005680">
    <property type="term" value="C:anaphase-promoting complex"/>
    <property type="evidence" value="ECO:0007669"/>
    <property type="project" value="InterPro"/>
</dbReference>
<dbReference type="Pfam" id="PF01266">
    <property type="entry name" value="DAO"/>
    <property type="match status" value="1"/>
</dbReference>
<feature type="domain" description="Anaphase-promoting complex subunit 5" evidence="11">
    <location>
        <begin position="292"/>
        <end position="379"/>
    </location>
</feature>
<keyword evidence="3" id="KW-0132">Cell division</keyword>
<proteinExistence type="inferred from homology"/>
<evidence type="ECO:0000256" key="1">
    <source>
        <dbReference type="ARBA" id="ARBA00007450"/>
    </source>
</evidence>
<sequence>MSSRRAYARTATDISLLPPQTQSFSPAEQNVDVATSADATSSQDAQARMDALGHSAGPIHVVPYLTPHKVAILILLEYLCQSQCPQESAQTLMLFLLKCIQDPAEYLHRDVNEFGALVTSTVGLHAWNHLRATLKRIKSPHHLSDFFLSKLEQEDTTPRDVSSRRIGLANLVLPRGDIMSDGMNFRLDSASIMGLYVRKAQIEYKRLLFEDMCRFFTAFLTYVSALDRHSSTKEPPSETPEELSVMSVFDLEKFLDLQAEQLSNVSQSEIPDALLAHVYSIQSRMPALPKTHYIACLHAQQTGNFEVAIQSLHRFFDYCMSLDGRVLHQYALLNLAILHARFSHHDQALIALRETIEVARNHMDEECLSYALNWMYRLTGTTSSKRSGASEVQLLANLAGKSEGQAFQYLHSLSELTIAKQMQGESMAKALEALVKASSINLRHSLDSIGGVAQLFQSRIWSTYGTPSLSSLYAQLQLQYHPTETDMSDAASGYSKHASDLALTGRYKEALEVIAAAKAKFPLRTMKATPWVQTLVQVLQRRAMSMNQLRDVELWNQQLATTLVNTSILAMNPETGESAQAGEKRGGLHTYDNQVDGTSLEMQLDILLQKALLSVLVGHAQAGVQQLSEGLTLIRRNQWHGTHKFTIMYLLALAEIYMESDSAISAMPLLLTAVTLSEQNLQRPLQLLVKLRLAEVLLHLDSIQQATDLVDSIMTTVLSQGDLFVQALAYFQGAKCLFARLNRAASSLESPQEGQEMPSQARSSSRQQGLRRVVGLLQHALESFERLESLRDVVQVLYFQARAYRELCMDDALEKTLAQFKATSLKVAEQKNQHEPSWYSYYYTRDAFNGILRSDDGAADQRNISGQTKSTALPSQGRGRVAGGGLQRTGSTHWSSNSGSGLKRTPSQLWQSVVAPARLPSLPTHEEGQGQAALSTDAQIRNEDEEEDDEDGEVDMAAEGGHRPGSDDLDTAQNAHSPIHRHHHPPPPFLVDEMPSHKKQAKPLVAVIGAGVVGLTTALLMQSNNYDVTIIASEFPKDEKKQPDYASPKAGAHWRSMCDEDDARAKEYDAVTFRTFQELAEDPASGVNMREAIDYFDSNPTGYADRYPWWSQVVQDFKQIPSTNADFPIAYSYRTAVVTPSVYLAFLLHQFKKAGGHVQHRKLSHVAEAALWVGTKPKPVKIIVNCTGYQARHLGGVNDMRCYQTRGQTVVVRAAWIHETVTWVSKTGAIMYVIPRSNGEVVLGGSHEAYQNNASVSGVKTTHILKTIMERYPNILTPGTSIAYAASPDLLSKFDIVDQKVGFRPSRIGGVRVEVEHGRTGSGQHVLIAHNYGHGGAGYQSSWGTAYDTLRLIQDAELETVEEHHEVARL</sequence>
<dbReference type="Proteomes" id="UP000717515">
    <property type="component" value="Unassembled WGS sequence"/>
</dbReference>
<evidence type="ECO:0000259" key="10">
    <source>
        <dbReference type="Pfam" id="PF01266"/>
    </source>
</evidence>
<organism evidence="12 13">
    <name type="scientific">Mortierella alpina</name>
    <name type="common">Oleaginous fungus</name>
    <name type="synonym">Mortierella renispora</name>
    <dbReference type="NCBI Taxonomy" id="64518"/>
    <lineage>
        <taxon>Eukaryota</taxon>
        <taxon>Fungi</taxon>
        <taxon>Fungi incertae sedis</taxon>
        <taxon>Mucoromycota</taxon>
        <taxon>Mortierellomycotina</taxon>
        <taxon>Mortierellomycetes</taxon>
        <taxon>Mortierellales</taxon>
        <taxon>Mortierellaceae</taxon>
        <taxon>Mortierella</taxon>
    </lineage>
</organism>
<dbReference type="InterPro" id="IPR011990">
    <property type="entry name" value="TPR-like_helical_dom_sf"/>
</dbReference>
<evidence type="ECO:0000256" key="7">
    <source>
        <dbReference type="ARBA" id="ARBA00031069"/>
    </source>
</evidence>
<evidence type="ECO:0000313" key="13">
    <source>
        <dbReference type="Proteomes" id="UP000717515"/>
    </source>
</evidence>
<dbReference type="InterPro" id="IPR037679">
    <property type="entry name" value="Apc5"/>
</dbReference>
<dbReference type="SUPFAM" id="SSF51971">
    <property type="entry name" value="Nucleotide-binding domain"/>
    <property type="match status" value="1"/>
</dbReference>
<evidence type="ECO:0000256" key="6">
    <source>
        <dbReference type="ARBA" id="ARBA00023306"/>
    </source>
</evidence>
<feature type="compositionally biased region" description="Polar residues" evidence="9">
    <location>
        <begin position="862"/>
        <end position="874"/>
    </location>
</feature>
<keyword evidence="6" id="KW-0131">Cell cycle</keyword>
<keyword evidence="4" id="KW-0498">Mitosis</keyword>
<feature type="compositionally biased region" description="Polar residues" evidence="9">
    <location>
        <begin position="888"/>
        <end position="905"/>
    </location>
</feature>
<feature type="region of interest" description="Disordered" evidence="9">
    <location>
        <begin position="921"/>
        <end position="986"/>
    </location>
</feature>
<name>A0A9P8II01_MORAP</name>
<comment type="caution">
    <text evidence="12">The sequence shown here is derived from an EMBL/GenBank/DDBJ whole genome shotgun (WGS) entry which is preliminary data.</text>
</comment>
<accession>A0A9P8II01</accession>
<evidence type="ECO:0000256" key="5">
    <source>
        <dbReference type="ARBA" id="ARBA00022786"/>
    </source>
</evidence>
<feature type="domain" description="Anaphase-promoting complex subunit 5" evidence="11">
    <location>
        <begin position="606"/>
        <end position="654"/>
    </location>
</feature>
<comment type="function">
    <text evidence="8">Component of the anaphase promoting complex/cyclosome (APC/C), a cell cycle-regulated E3 ubiquitin ligase that controls progression through mitosis and the G1 phase of the cell cycle. The APC/C complex acts by mediating ubiquitination and subsequent degradation of target proteins: it mainly mediates the formation of 'Lys-11'-linked polyubiquitin chains and, to a lower extent, the formation of 'Lys-48'- and 'Lys-63'-linked polyubiquitin chains. The APC/C complex catalyzes assembly of branched 'Lys-11'-/'Lys-48'-linked branched ubiquitin chains on target proteins.</text>
</comment>
<dbReference type="Gene3D" id="3.40.50.720">
    <property type="entry name" value="NAD(P)-binding Rossmann-like Domain"/>
    <property type="match status" value="1"/>
</dbReference>
<dbReference type="Gene3D" id="3.30.9.10">
    <property type="entry name" value="D-Amino Acid Oxidase, subunit A, domain 2"/>
    <property type="match status" value="1"/>
</dbReference>
<evidence type="ECO:0000256" key="2">
    <source>
        <dbReference type="ARBA" id="ARBA00016066"/>
    </source>
</evidence>
<dbReference type="Pfam" id="PF12862">
    <property type="entry name" value="ANAPC5"/>
    <property type="match status" value="2"/>
</dbReference>
<evidence type="ECO:0000313" key="12">
    <source>
        <dbReference type="EMBL" id="KAG9327725.1"/>
    </source>
</evidence>
<dbReference type="GO" id="GO:0070979">
    <property type="term" value="P:protein K11-linked ubiquitination"/>
    <property type="evidence" value="ECO:0007669"/>
    <property type="project" value="TreeGrafter"/>
</dbReference>
<protein>
    <recommendedName>
        <fullName evidence="2">Anaphase-promoting complex subunit 5</fullName>
    </recommendedName>
    <alternativeName>
        <fullName evidence="7">Cyclosome subunit 5</fullName>
    </alternativeName>
</protein>
<evidence type="ECO:0000256" key="3">
    <source>
        <dbReference type="ARBA" id="ARBA00022618"/>
    </source>
</evidence>
<dbReference type="EMBL" id="JAIFTL010000002">
    <property type="protein sequence ID" value="KAG9327725.1"/>
    <property type="molecule type" value="Genomic_DNA"/>
</dbReference>
<dbReference type="PANTHER" id="PTHR12830:SF9">
    <property type="entry name" value="ANAPHASE-PROMOTING COMPLEX SUBUNIT 5"/>
    <property type="match status" value="1"/>
</dbReference>